<organism evidence="3 4">
    <name type="scientific">Tupaia chinensis</name>
    <name type="common">Chinese tree shrew</name>
    <name type="synonym">Tupaia belangeri chinensis</name>
    <dbReference type="NCBI Taxonomy" id="246437"/>
    <lineage>
        <taxon>Eukaryota</taxon>
        <taxon>Metazoa</taxon>
        <taxon>Chordata</taxon>
        <taxon>Craniata</taxon>
        <taxon>Vertebrata</taxon>
        <taxon>Euteleostomi</taxon>
        <taxon>Mammalia</taxon>
        <taxon>Eutheria</taxon>
        <taxon>Euarchontoglires</taxon>
        <taxon>Scandentia</taxon>
        <taxon>Tupaiidae</taxon>
        <taxon>Tupaia</taxon>
    </lineage>
</organism>
<dbReference type="EMBL" id="KB320557">
    <property type="protein sequence ID" value="ELW68830.1"/>
    <property type="molecule type" value="Genomic_DNA"/>
</dbReference>
<feature type="transmembrane region" description="Helical" evidence="1">
    <location>
        <begin position="57"/>
        <end position="77"/>
    </location>
</feature>
<dbReference type="SUPFAM" id="SSF56436">
    <property type="entry name" value="C-type lectin-like"/>
    <property type="match status" value="1"/>
</dbReference>
<keyword evidence="1" id="KW-0472">Membrane</keyword>
<dbReference type="InterPro" id="IPR001304">
    <property type="entry name" value="C-type_lectin-like"/>
</dbReference>
<proteinExistence type="predicted"/>
<dbReference type="STRING" id="246437.L9L0T6"/>
<evidence type="ECO:0000313" key="3">
    <source>
        <dbReference type="EMBL" id="ELW68830.1"/>
    </source>
</evidence>
<accession>L9L0T6</accession>
<feature type="domain" description="C-type lectin" evidence="2">
    <location>
        <begin position="174"/>
        <end position="244"/>
    </location>
</feature>
<sequence length="248" mass="26263">MTTPSSGLSDQGPNSCRGDALEKEDAGLLLRAGVDGQKLPRAIALIGLPMYMKSLRWALVVMAVLLAVSAVTIVALASRTVGTMVTGAVTAIVCDFCVHTLAAPLASFLCMPCFTVPCGSRRAHPKHTLMCSGTEDCKASPGPAVSSVLALMRRGEEPMARTPSLAEASELPVQDFLSRHPVTTYSWVGAQRGPQGWHWIDGTPLLPQLLPKDHQDNPDLHCGGLKEGKLVALNCSSPRPWVCVTEAG</sequence>
<dbReference type="GO" id="GO:0030246">
    <property type="term" value="F:carbohydrate binding"/>
    <property type="evidence" value="ECO:0007669"/>
    <property type="project" value="UniProtKB-KW"/>
</dbReference>
<dbReference type="Proteomes" id="UP000011518">
    <property type="component" value="Unassembled WGS sequence"/>
</dbReference>
<dbReference type="PROSITE" id="PS50041">
    <property type="entry name" value="C_TYPE_LECTIN_2"/>
    <property type="match status" value="1"/>
</dbReference>
<evidence type="ECO:0000256" key="1">
    <source>
        <dbReference type="SAM" id="Phobius"/>
    </source>
</evidence>
<keyword evidence="3" id="KW-0675">Receptor</keyword>
<dbReference type="Pfam" id="PF00059">
    <property type="entry name" value="Lectin_C"/>
    <property type="match status" value="1"/>
</dbReference>
<dbReference type="InParanoid" id="L9L0T6"/>
<keyword evidence="3" id="KW-0430">Lectin</keyword>
<keyword evidence="1" id="KW-0812">Transmembrane</keyword>
<dbReference type="InterPro" id="IPR016186">
    <property type="entry name" value="C-type_lectin-like/link_sf"/>
</dbReference>
<dbReference type="InterPro" id="IPR043318">
    <property type="entry name" value="KLRG2"/>
</dbReference>
<dbReference type="PANTHER" id="PTHR47606">
    <property type="entry name" value="KILLER CELL LECTIN-LIKE RECEPTOR SUBFAMILY G MEMBER 2"/>
    <property type="match status" value="1"/>
</dbReference>
<dbReference type="InterPro" id="IPR016187">
    <property type="entry name" value="CTDL_fold"/>
</dbReference>
<evidence type="ECO:0000313" key="4">
    <source>
        <dbReference type="Proteomes" id="UP000011518"/>
    </source>
</evidence>
<keyword evidence="4" id="KW-1185">Reference proteome</keyword>
<feature type="transmembrane region" description="Helical" evidence="1">
    <location>
        <begin position="89"/>
        <end position="109"/>
    </location>
</feature>
<dbReference type="Gene3D" id="3.10.100.10">
    <property type="entry name" value="Mannose-Binding Protein A, subunit A"/>
    <property type="match status" value="1"/>
</dbReference>
<dbReference type="AlphaFoldDB" id="L9L0T6"/>
<protein>
    <submittedName>
        <fullName evidence="3">Killer cell lectin-like receptor subfamily G member 2</fullName>
    </submittedName>
</protein>
<keyword evidence="1" id="KW-1133">Transmembrane helix</keyword>
<evidence type="ECO:0000259" key="2">
    <source>
        <dbReference type="PROSITE" id="PS50041"/>
    </source>
</evidence>
<gene>
    <name evidence="3" type="ORF">TREES_T100005109</name>
</gene>
<reference evidence="4" key="1">
    <citation type="submission" date="2012-07" db="EMBL/GenBank/DDBJ databases">
        <title>Genome of the Chinese tree shrew, a rising model animal genetically related to primates.</title>
        <authorList>
            <person name="Zhang G."/>
            <person name="Fan Y."/>
            <person name="Yao Y."/>
            <person name="Huang Z."/>
        </authorList>
    </citation>
    <scope>NUCLEOTIDE SEQUENCE [LARGE SCALE GENOMIC DNA]</scope>
</reference>
<reference evidence="4" key="2">
    <citation type="journal article" date="2013" name="Nat. Commun.">
        <title>Genome of the Chinese tree shrew.</title>
        <authorList>
            <person name="Fan Y."/>
            <person name="Huang Z.Y."/>
            <person name="Cao C.C."/>
            <person name="Chen C.S."/>
            <person name="Chen Y.X."/>
            <person name="Fan D.D."/>
            <person name="He J."/>
            <person name="Hou H.L."/>
            <person name="Hu L."/>
            <person name="Hu X.T."/>
            <person name="Jiang X.T."/>
            <person name="Lai R."/>
            <person name="Lang Y.S."/>
            <person name="Liang B."/>
            <person name="Liao S.G."/>
            <person name="Mu D."/>
            <person name="Ma Y.Y."/>
            <person name="Niu Y.Y."/>
            <person name="Sun X.Q."/>
            <person name="Xia J.Q."/>
            <person name="Xiao J."/>
            <person name="Xiong Z.Q."/>
            <person name="Xu L."/>
            <person name="Yang L."/>
            <person name="Zhang Y."/>
            <person name="Zhao W."/>
            <person name="Zhao X.D."/>
            <person name="Zheng Y.T."/>
            <person name="Zhou J.M."/>
            <person name="Zhu Y.B."/>
            <person name="Zhang G.J."/>
            <person name="Wang J."/>
            <person name="Yao Y.G."/>
        </authorList>
    </citation>
    <scope>NUCLEOTIDE SEQUENCE [LARGE SCALE GENOMIC DNA]</scope>
</reference>
<name>L9L0T6_TUPCH</name>
<dbReference type="PANTHER" id="PTHR47606:SF1">
    <property type="entry name" value="KILLER CELL LECTIN-LIKE RECEPTOR SUBFAMILY G MEMBER 2"/>
    <property type="match status" value="1"/>
</dbReference>